<dbReference type="PROSITE" id="PS00101">
    <property type="entry name" value="HEXAPEP_TRANSFERASES"/>
    <property type="match status" value="1"/>
</dbReference>
<comment type="caution">
    <text evidence="5">The sequence shown here is derived from an EMBL/GenBank/DDBJ whole genome shotgun (WGS) entry which is preliminary data.</text>
</comment>
<dbReference type="EMBL" id="JAXOJX010000002">
    <property type="protein sequence ID" value="MDZ5455585.1"/>
    <property type="molecule type" value="Genomic_DNA"/>
</dbReference>
<dbReference type="SUPFAM" id="SSF51161">
    <property type="entry name" value="Trimeric LpxA-like enzymes"/>
    <property type="match status" value="1"/>
</dbReference>
<dbReference type="InterPro" id="IPR011004">
    <property type="entry name" value="Trimer_LpxA-like_sf"/>
</dbReference>
<proteinExistence type="inferred from homology"/>
<evidence type="ECO:0000256" key="2">
    <source>
        <dbReference type="ARBA" id="ARBA00022679"/>
    </source>
</evidence>
<dbReference type="CDD" id="cd03354">
    <property type="entry name" value="LbH_SAT"/>
    <property type="match status" value="1"/>
</dbReference>
<name>A0ABU5IAM0_9BURK</name>
<organism evidence="5 6">
    <name type="scientific">Azohydromonas lata</name>
    <dbReference type="NCBI Taxonomy" id="45677"/>
    <lineage>
        <taxon>Bacteria</taxon>
        <taxon>Pseudomonadati</taxon>
        <taxon>Pseudomonadota</taxon>
        <taxon>Betaproteobacteria</taxon>
        <taxon>Burkholderiales</taxon>
        <taxon>Sphaerotilaceae</taxon>
        <taxon>Azohydromonas</taxon>
    </lineage>
</organism>
<keyword evidence="3" id="KW-0677">Repeat</keyword>
<comment type="similarity">
    <text evidence="1">Belongs to the transferase hexapeptide repeat family.</text>
</comment>
<dbReference type="Proteomes" id="UP001293718">
    <property type="component" value="Unassembled WGS sequence"/>
</dbReference>
<dbReference type="InterPro" id="IPR019794">
    <property type="entry name" value="Peroxidases_AS"/>
</dbReference>
<accession>A0ABU5IAM0</accession>
<dbReference type="PANTHER" id="PTHR42811">
    <property type="entry name" value="SERINE ACETYLTRANSFERASE"/>
    <property type="match status" value="1"/>
</dbReference>
<evidence type="ECO:0000256" key="1">
    <source>
        <dbReference type="ARBA" id="ARBA00007274"/>
    </source>
</evidence>
<evidence type="ECO:0000256" key="3">
    <source>
        <dbReference type="ARBA" id="ARBA00022737"/>
    </source>
</evidence>
<evidence type="ECO:0000256" key="4">
    <source>
        <dbReference type="ARBA" id="ARBA00023315"/>
    </source>
</evidence>
<gene>
    <name evidence="5" type="ORF">SM757_03260</name>
</gene>
<dbReference type="Gene3D" id="2.160.10.10">
    <property type="entry name" value="Hexapeptide repeat proteins"/>
    <property type="match status" value="1"/>
</dbReference>
<keyword evidence="2" id="KW-0808">Transferase</keyword>
<dbReference type="RefSeq" id="WP_084267158.1">
    <property type="nucleotide sequence ID" value="NZ_JAXOJX010000002.1"/>
</dbReference>
<dbReference type="PIRSF" id="PIRSF000441">
    <property type="entry name" value="CysE"/>
    <property type="match status" value="1"/>
</dbReference>
<evidence type="ECO:0000313" key="5">
    <source>
        <dbReference type="EMBL" id="MDZ5455585.1"/>
    </source>
</evidence>
<protein>
    <submittedName>
        <fullName evidence="5">DapH/DapD/GlmU-related protein</fullName>
    </submittedName>
</protein>
<evidence type="ECO:0000313" key="6">
    <source>
        <dbReference type="Proteomes" id="UP001293718"/>
    </source>
</evidence>
<sequence>MEKLYYLSHYLYKKRIPVLPKLVELTLRMFFHSSIPYQVEIGPGVSFGHRQGIMMGKRVKIGARCKIRHQVTIAGGKGGGATIGDDVQIGAGAKIIGPIRVGNRARIGANAVVVKDVPDDATVVGIPARVVRIAGRKVSENGVVENPVSPVSVTREAA</sequence>
<dbReference type="InterPro" id="IPR018357">
    <property type="entry name" value="Hexapep_transf_CS"/>
</dbReference>
<dbReference type="InterPro" id="IPR001451">
    <property type="entry name" value="Hexapep"/>
</dbReference>
<dbReference type="Pfam" id="PF00132">
    <property type="entry name" value="Hexapep"/>
    <property type="match status" value="1"/>
</dbReference>
<dbReference type="PROSITE" id="PS00436">
    <property type="entry name" value="PEROXIDASE_2"/>
    <property type="match status" value="1"/>
</dbReference>
<dbReference type="InterPro" id="IPR005881">
    <property type="entry name" value="Ser_O-AcTrfase"/>
</dbReference>
<reference evidence="5 6" key="1">
    <citation type="submission" date="2023-11" db="EMBL/GenBank/DDBJ databases">
        <title>Draft genome of Azohydromonas lata strain H1 (DSM1123), a polyhydroxyalkanoate producer.</title>
        <authorList>
            <person name="Traversa D."/>
            <person name="D'Addabbo P."/>
            <person name="Pazzani C."/>
            <person name="Manzari C."/>
            <person name="Chiara M."/>
            <person name="Scrascia M."/>
        </authorList>
    </citation>
    <scope>NUCLEOTIDE SEQUENCE [LARGE SCALE GENOMIC DNA]</scope>
    <source>
        <strain evidence="5 6">H1</strain>
    </source>
</reference>
<dbReference type="InterPro" id="IPR045304">
    <property type="entry name" value="LbH_SAT"/>
</dbReference>
<keyword evidence="4" id="KW-0012">Acyltransferase</keyword>
<keyword evidence="6" id="KW-1185">Reference proteome</keyword>